<dbReference type="InterPro" id="IPR011453">
    <property type="entry name" value="DUF1559"/>
</dbReference>
<dbReference type="SUPFAM" id="SSF54523">
    <property type="entry name" value="Pili subunits"/>
    <property type="match status" value="1"/>
</dbReference>
<dbReference type="Pfam" id="PF07963">
    <property type="entry name" value="N_methyl"/>
    <property type="match status" value="1"/>
</dbReference>
<proteinExistence type="predicted"/>
<dbReference type="EMBL" id="CP155447">
    <property type="protein sequence ID" value="XBH07288.1"/>
    <property type="molecule type" value="Genomic_DNA"/>
</dbReference>
<dbReference type="Pfam" id="PF07596">
    <property type="entry name" value="SBP_bac_10"/>
    <property type="match status" value="1"/>
</dbReference>
<reference evidence="2" key="1">
    <citation type="submission" date="2024-05" db="EMBL/GenBank/DDBJ databases">
        <title>Planctomycetes of the genus Singulisphaera possess chitinolytic capabilities.</title>
        <authorList>
            <person name="Ivanova A."/>
        </authorList>
    </citation>
    <scope>NUCLEOTIDE SEQUENCE</scope>
    <source>
        <strain evidence="2">Ch08T</strain>
    </source>
</reference>
<dbReference type="RefSeq" id="WP_406700131.1">
    <property type="nucleotide sequence ID" value="NZ_CP155447.1"/>
</dbReference>
<evidence type="ECO:0000259" key="1">
    <source>
        <dbReference type="Pfam" id="PF07596"/>
    </source>
</evidence>
<dbReference type="AlphaFoldDB" id="A0AAU7CQK1"/>
<gene>
    <name evidence="2" type="ORF">V5E97_14960</name>
</gene>
<dbReference type="InterPro" id="IPR045584">
    <property type="entry name" value="Pilin-like"/>
</dbReference>
<dbReference type="NCBIfam" id="TIGR04294">
    <property type="entry name" value="pre_pil_HX9DG"/>
    <property type="match status" value="1"/>
</dbReference>
<name>A0AAU7CQK1_9BACT</name>
<dbReference type="InterPro" id="IPR027558">
    <property type="entry name" value="Pre_pil_HX9DG_C"/>
</dbReference>
<dbReference type="Gene3D" id="3.30.700.10">
    <property type="entry name" value="Glycoprotein, Type 4 Pilin"/>
    <property type="match status" value="1"/>
</dbReference>
<accession>A0AAU7CQK1</accession>
<dbReference type="PANTHER" id="PTHR30093">
    <property type="entry name" value="GENERAL SECRETION PATHWAY PROTEIN G"/>
    <property type="match status" value="1"/>
</dbReference>
<dbReference type="NCBIfam" id="TIGR02532">
    <property type="entry name" value="IV_pilin_GFxxxE"/>
    <property type="match status" value="1"/>
</dbReference>
<evidence type="ECO:0000313" key="2">
    <source>
        <dbReference type="EMBL" id="XBH07288.1"/>
    </source>
</evidence>
<dbReference type="PANTHER" id="PTHR30093:SF2">
    <property type="entry name" value="TYPE II SECRETION SYSTEM PROTEIN H"/>
    <property type="match status" value="1"/>
</dbReference>
<organism evidence="2">
    <name type="scientific">Singulisphaera sp. Ch08</name>
    <dbReference type="NCBI Taxonomy" id="3120278"/>
    <lineage>
        <taxon>Bacteria</taxon>
        <taxon>Pseudomonadati</taxon>
        <taxon>Planctomycetota</taxon>
        <taxon>Planctomycetia</taxon>
        <taxon>Isosphaerales</taxon>
        <taxon>Isosphaeraceae</taxon>
        <taxon>Singulisphaera</taxon>
    </lineage>
</organism>
<sequence>MPSPPPSRARLAFTLIELLVVIAIIGVLIALLLPAVQAAREAARRTQCTNNLKQIGLAMHNYESVFSSFPPGYMTQPRGGGVHGAPDANTLDTGPGWAYGTALLTAMEQAPVYQALNVSLPCWSRANTTGTSTSLAAFLCPSVSDPSRTFEVKDQPGNVLARFSRSHYVLNAGNDEPWGYQVEDHRPLADGPFYRNSLLRIADVSDGLSSTLFMGEHTSILSDKTWVGVVPGAVVCPTPRFAFSSCDYAATLVLTHSGPAAAEGDIIHPPNARSCHVCQMYAEHPGGTNILLGDGSVRFIKESINQRTWAALATCRRGEVIGGDQF</sequence>
<protein>
    <submittedName>
        <fullName evidence="2">DUF1559 domain-containing protein</fullName>
    </submittedName>
</protein>
<feature type="domain" description="DUF1559" evidence="1">
    <location>
        <begin position="37"/>
        <end position="306"/>
    </location>
</feature>
<dbReference type="InterPro" id="IPR012902">
    <property type="entry name" value="N_methyl_site"/>
</dbReference>